<dbReference type="GO" id="GO:0005829">
    <property type="term" value="C:cytosol"/>
    <property type="evidence" value="ECO:0007669"/>
    <property type="project" value="TreeGrafter"/>
</dbReference>
<dbReference type="FunFam" id="3.40.50.980:FF:000001">
    <property type="entry name" value="Non-ribosomal peptide synthetase"/>
    <property type="match status" value="1"/>
</dbReference>
<dbReference type="InterPro" id="IPR025110">
    <property type="entry name" value="AMP-bd_C"/>
</dbReference>
<dbReference type="InterPro" id="IPR009081">
    <property type="entry name" value="PP-bd_ACP"/>
</dbReference>
<evidence type="ECO:0000256" key="3">
    <source>
        <dbReference type="ARBA" id="ARBA00022450"/>
    </source>
</evidence>
<dbReference type="InterPro" id="IPR029058">
    <property type="entry name" value="AB_hydrolase_fold"/>
</dbReference>
<dbReference type="Gene3D" id="2.30.38.10">
    <property type="entry name" value="Luciferase, Domain 3"/>
    <property type="match status" value="1"/>
</dbReference>
<evidence type="ECO:0000256" key="4">
    <source>
        <dbReference type="ARBA" id="ARBA00022553"/>
    </source>
</evidence>
<dbReference type="FunFam" id="1.10.1200.10:FF:000005">
    <property type="entry name" value="Nonribosomal peptide synthetase 1"/>
    <property type="match status" value="1"/>
</dbReference>
<dbReference type="GO" id="GO:0031177">
    <property type="term" value="F:phosphopantetheine binding"/>
    <property type="evidence" value="ECO:0007669"/>
    <property type="project" value="TreeGrafter"/>
</dbReference>
<dbReference type="Gene3D" id="3.40.50.1820">
    <property type="entry name" value="alpha/beta hydrolase"/>
    <property type="match status" value="1"/>
</dbReference>
<feature type="domain" description="Carrier" evidence="5">
    <location>
        <begin position="971"/>
        <end position="1045"/>
    </location>
</feature>
<proteinExistence type="inferred from homology"/>
<dbReference type="SUPFAM" id="SSF56801">
    <property type="entry name" value="Acetyl-CoA synthetase-like"/>
    <property type="match status" value="1"/>
</dbReference>
<dbReference type="InterPro" id="IPR000873">
    <property type="entry name" value="AMP-dep_synth/lig_dom"/>
</dbReference>
<dbReference type="Pfam" id="PF00550">
    <property type="entry name" value="PP-binding"/>
    <property type="match status" value="1"/>
</dbReference>
<evidence type="ECO:0000259" key="5">
    <source>
        <dbReference type="PROSITE" id="PS50075"/>
    </source>
</evidence>
<dbReference type="Gene3D" id="3.30.559.10">
    <property type="entry name" value="Chloramphenicol acetyltransferase-like domain"/>
    <property type="match status" value="1"/>
</dbReference>
<dbReference type="InterPro" id="IPR020845">
    <property type="entry name" value="AMP-binding_CS"/>
</dbReference>
<comment type="similarity">
    <text evidence="2">Belongs to the ATP-dependent AMP-binding enzyme family.</text>
</comment>
<dbReference type="CDD" id="cd17646">
    <property type="entry name" value="A_NRPS_AB3403-like"/>
    <property type="match status" value="1"/>
</dbReference>
<gene>
    <name evidence="6" type="ordered locus">EbC_06320</name>
</gene>
<name>D8MMV6_ERWBE</name>
<evidence type="ECO:0000256" key="1">
    <source>
        <dbReference type="ARBA" id="ARBA00001957"/>
    </source>
</evidence>
<dbReference type="Gene3D" id="3.40.50.980">
    <property type="match status" value="2"/>
</dbReference>
<dbReference type="RefSeq" id="WP_013200668.1">
    <property type="nucleotide sequence ID" value="NC_014306.1"/>
</dbReference>
<dbReference type="PROSITE" id="PS50075">
    <property type="entry name" value="CARRIER"/>
    <property type="match status" value="1"/>
</dbReference>
<dbReference type="InterPro" id="IPR001031">
    <property type="entry name" value="Thioesterase"/>
</dbReference>
<dbReference type="InterPro" id="IPR045851">
    <property type="entry name" value="AMP-bd_C_sf"/>
</dbReference>
<dbReference type="eggNOG" id="COG1020">
    <property type="taxonomic scope" value="Bacteria"/>
</dbReference>
<dbReference type="STRING" id="634500.EbC_06320"/>
<reference evidence="6 7" key="1">
    <citation type="journal article" date="2010" name="BMC Genomics">
        <title>Genome comparison of the epiphytic bacteria Erwinia billingiae and E. tasmaniensis with the pear pathogen E. pyrifoliae.</title>
        <authorList>
            <person name="Kube M."/>
            <person name="Migdoll A.M."/>
            <person name="Gehring I."/>
            <person name="Heitmann K."/>
            <person name="Mayer Y."/>
            <person name="Kuhl H."/>
            <person name="Knaust F."/>
            <person name="Geider K."/>
            <person name="Reinhardt R."/>
        </authorList>
    </citation>
    <scope>NUCLEOTIDE SEQUENCE [LARGE SCALE GENOMIC DNA]</scope>
    <source>
        <strain evidence="6 7">Eb661</strain>
    </source>
</reference>
<dbReference type="GO" id="GO:0009366">
    <property type="term" value="C:enterobactin synthetase complex"/>
    <property type="evidence" value="ECO:0007669"/>
    <property type="project" value="TreeGrafter"/>
</dbReference>
<evidence type="ECO:0000313" key="6">
    <source>
        <dbReference type="EMBL" id="CAX58163.1"/>
    </source>
</evidence>
<organism evidence="7">
    <name type="scientific">Erwinia billingiae (strain Eb661)</name>
    <dbReference type="NCBI Taxonomy" id="634500"/>
    <lineage>
        <taxon>Bacteria</taxon>
        <taxon>Pseudomonadati</taxon>
        <taxon>Pseudomonadota</taxon>
        <taxon>Gammaproteobacteria</taxon>
        <taxon>Enterobacterales</taxon>
        <taxon>Erwiniaceae</taxon>
        <taxon>Erwinia</taxon>
    </lineage>
</organism>
<evidence type="ECO:0000313" key="7">
    <source>
        <dbReference type="Proteomes" id="UP000008793"/>
    </source>
</evidence>
<dbReference type="InterPro" id="IPR001242">
    <property type="entry name" value="Condensation_dom"/>
</dbReference>
<dbReference type="EMBL" id="FP236843">
    <property type="protein sequence ID" value="CAX58163.1"/>
    <property type="molecule type" value="Genomic_DNA"/>
</dbReference>
<dbReference type="FunFam" id="3.30.300.30:FF:000010">
    <property type="entry name" value="Enterobactin synthetase component F"/>
    <property type="match status" value="1"/>
</dbReference>
<sequence>MRLSIYPLTSSQQAVWLDQALTPDTPCYNVGGLWRIDSPLDTSLLHRAINLVLQQHDALKIKLTEGEEGINQTTVHKREFILECHDVSRELQPVHTARELLNARLIQPFKLYGELLWRSSLVKVNATTSLWLVNAHHIIADGTSVSLLGRMIIDRYKSLLLGQALAVTDACAGYTDFIGQDRDYLASSRYPRDRAYWLSRFADAPASLLERRNGFAASEAWPSTQILRTLPQARYQQLTAFAGRYGASPMHFFSALMACWFARQWQTEDFTLGVPVHNRSGARHKQTLGMFSAMLPVRLQIDTAQPFSSLIRQVSAELRRSYRHQRFPVAELNRHLRLSQQGRRQLYDMSFSLETFPTDIELNGTPLKVEALHHGFEQMPVAVYLRHYHPGDDPVLECNVNQAWFSEQEAGKIADRLLHLLNAILDAPPEQPMALLPLLLPDEQHVILNLWNDTAADWPLPEGIHRWFEQQVSKTPDAVALSGVAEMTYATLNAEANRLAHWLRSGGIQPDDRIALCVSRSADMVIALLAILKAGAAYVPLDPDYPQDRLQHMLSDCGAKQVLVDDVGARALQPIASLPLVHLRNDRPRWQAGSTGNLPALADDPQRSLAYVIYTSGSTGKPKGVMNEHLAVMNRLQWMQDAYPLTAQDRVLQKTPFSFDVSVWEFFWPLMVGARLAMAKPGGHQDPGYLSDFIQQQQITTLHFVPSMLQLFLRHGEMAHCRSLRRLFCSGEALPLTAVERCHQQLPAVELHNLYGPTEAAVDVSYWHCKPGEIGSSVPIGRPVANTQLYILDANLQLLPPGISGELHIGGVQVARGYLNREELSQQRFIADPLSAQPDARLYKTGDLARWREDGNIEYLGRNDFQVKIHGLRIELGEIEQQIVACPQVEDCVVLACEDDDGDKRLIAWVVARPDPQLADSLRQQIGQSLQEFMIPASFVRVDALPLSPNGKLDRKALPMPAADALPAFTPPATAQERLLAACWSDLLGVSPVGRDDDFFALGGHSLHAIQLMMRLRKRGIEVEMKTLFAHPKLRQQAEALSQPATAQSPQWVDTPAPLANLLKQLNRPQQTFDLIQPLNAATQGDDLWMIHPAVVGCEIYQDLADSLSGKFNVLGINNYNLHNRPHIPTLAALASYYLQHMLQWGLPTDRPVRLLGWSLGGVIALEIAAQLEQRGYTQLQVCLLDSLYQTEVQQRVAPGMLASLLKAIGLEGDAAKRAIQAEETELSINNQAVSSPLRHTQVTLLKAMQFFDLSDSGTAEGNELLAIKDNGVGALCSSLRIVPLAANHHSIILCHQEIAAALSAVGVSRETHPH</sequence>
<dbReference type="Gene3D" id="3.30.559.30">
    <property type="entry name" value="Nonribosomal peptide synthetase, condensation domain"/>
    <property type="match status" value="1"/>
</dbReference>
<dbReference type="NCBIfam" id="TIGR01733">
    <property type="entry name" value="AA-adenyl-dom"/>
    <property type="match status" value="1"/>
</dbReference>
<dbReference type="KEGG" id="ebi:EbC_06320"/>
<dbReference type="HOGENOM" id="CLU_000022_2_13_6"/>
<dbReference type="PANTHER" id="PTHR45527">
    <property type="entry name" value="NONRIBOSOMAL PEPTIDE SYNTHETASE"/>
    <property type="match status" value="1"/>
</dbReference>
<dbReference type="PANTHER" id="PTHR45527:SF1">
    <property type="entry name" value="FATTY ACID SYNTHASE"/>
    <property type="match status" value="1"/>
</dbReference>
<dbReference type="InterPro" id="IPR023213">
    <property type="entry name" value="CAT-like_dom_sf"/>
</dbReference>
<dbReference type="FunFam" id="3.40.50.980:FF:000002">
    <property type="entry name" value="Enterobactin synthetase component F"/>
    <property type="match status" value="1"/>
</dbReference>
<accession>D8MMV6</accession>
<dbReference type="InterPro" id="IPR010071">
    <property type="entry name" value="AA_adenyl_dom"/>
</dbReference>
<dbReference type="GeneID" id="90510642"/>
<dbReference type="FunFam" id="2.30.38.10:FF:000001">
    <property type="entry name" value="Non-ribosomal peptide synthetase PvdI"/>
    <property type="match status" value="1"/>
</dbReference>
<dbReference type="Pfam" id="PF00668">
    <property type="entry name" value="Condensation"/>
    <property type="match status" value="1"/>
</dbReference>
<dbReference type="Pfam" id="PF13193">
    <property type="entry name" value="AMP-binding_C"/>
    <property type="match status" value="1"/>
</dbReference>
<dbReference type="GO" id="GO:0047527">
    <property type="term" value="F:2,3-dihydroxybenzoate-serine ligase activity"/>
    <property type="evidence" value="ECO:0007669"/>
    <property type="project" value="TreeGrafter"/>
</dbReference>
<evidence type="ECO:0000256" key="2">
    <source>
        <dbReference type="ARBA" id="ARBA00006432"/>
    </source>
</evidence>
<dbReference type="Pfam" id="PF00975">
    <property type="entry name" value="Thioesterase"/>
    <property type="match status" value="1"/>
</dbReference>
<keyword evidence="3" id="KW-0596">Phosphopantetheine</keyword>
<keyword evidence="4" id="KW-0597">Phosphoprotein</keyword>
<dbReference type="FunFam" id="3.40.50.12780:FF:000012">
    <property type="entry name" value="Non-ribosomal peptide synthetase"/>
    <property type="match status" value="1"/>
</dbReference>
<dbReference type="SUPFAM" id="SSF53474">
    <property type="entry name" value="alpha/beta-Hydrolases"/>
    <property type="match status" value="1"/>
</dbReference>
<protein>
    <submittedName>
        <fullName evidence="6">Similar to non-ribosomal peptide synthase</fullName>
    </submittedName>
</protein>
<dbReference type="SUPFAM" id="SSF52777">
    <property type="entry name" value="CoA-dependent acyltransferases"/>
    <property type="match status" value="2"/>
</dbReference>
<keyword evidence="7" id="KW-1185">Reference proteome</keyword>
<dbReference type="PROSITE" id="PS00455">
    <property type="entry name" value="AMP_BINDING"/>
    <property type="match status" value="1"/>
</dbReference>
<dbReference type="Proteomes" id="UP000008793">
    <property type="component" value="Chromosome"/>
</dbReference>
<dbReference type="SUPFAM" id="SSF47336">
    <property type="entry name" value="ACP-like"/>
    <property type="match status" value="1"/>
</dbReference>
<dbReference type="InterPro" id="IPR036736">
    <property type="entry name" value="ACP-like_sf"/>
</dbReference>
<dbReference type="GO" id="GO:0009239">
    <property type="term" value="P:enterobactin biosynthetic process"/>
    <property type="evidence" value="ECO:0007669"/>
    <property type="project" value="TreeGrafter"/>
</dbReference>
<dbReference type="Pfam" id="PF00501">
    <property type="entry name" value="AMP-binding"/>
    <property type="match status" value="1"/>
</dbReference>
<dbReference type="Gene3D" id="3.30.300.30">
    <property type="match status" value="1"/>
</dbReference>
<dbReference type="GO" id="GO:0043041">
    <property type="term" value="P:amino acid activation for nonribosomal peptide biosynthetic process"/>
    <property type="evidence" value="ECO:0007669"/>
    <property type="project" value="TreeGrafter"/>
</dbReference>
<comment type="cofactor">
    <cofactor evidence="1">
        <name>pantetheine 4'-phosphate</name>
        <dbReference type="ChEBI" id="CHEBI:47942"/>
    </cofactor>
</comment>